<feature type="transmembrane region" description="Helical" evidence="1">
    <location>
        <begin position="29"/>
        <end position="50"/>
    </location>
</feature>
<evidence type="ECO:0000313" key="2">
    <source>
        <dbReference type="EMBL" id="GAG84466.1"/>
    </source>
</evidence>
<organism evidence="2">
    <name type="scientific">marine sediment metagenome</name>
    <dbReference type="NCBI Taxonomy" id="412755"/>
    <lineage>
        <taxon>unclassified sequences</taxon>
        <taxon>metagenomes</taxon>
        <taxon>ecological metagenomes</taxon>
    </lineage>
</organism>
<dbReference type="AlphaFoldDB" id="X1CJW0"/>
<gene>
    <name evidence="2" type="ORF">S01H4_24290</name>
</gene>
<evidence type="ECO:0000256" key="1">
    <source>
        <dbReference type="SAM" id="Phobius"/>
    </source>
</evidence>
<protein>
    <submittedName>
        <fullName evidence="2">Uncharacterized protein</fullName>
    </submittedName>
</protein>
<reference evidence="2" key="1">
    <citation type="journal article" date="2014" name="Front. Microbiol.">
        <title>High frequency of phylogenetically diverse reductive dehalogenase-homologous genes in deep subseafloor sedimentary metagenomes.</title>
        <authorList>
            <person name="Kawai M."/>
            <person name="Futagami T."/>
            <person name="Toyoda A."/>
            <person name="Takaki Y."/>
            <person name="Nishi S."/>
            <person name="Hori S."/>
            <person name="Arai W."/>
            <person name="Tsubouchi T."/>
            <person name="Morono Y."/>
            <person name="Uchiyama I."/>
            <person name="Ito T."/>
            <person name="Fujiyama A."/>
            <person name="Inagaki F."/>
            <person name="Takami H."/>
        </authorList>
    </citation>
    <scope>NUCLEOTIDE SEQUENCE</scope>
    <source>
        <strain evidence="2">Expedition CK06-06</strain>
    </source>
</reference>
<name>X1CJW0_9ZZZZ</name>
<keyword evidence="1" id="KW-1133">Transmembrane helix</keyword>
<feature type="transmembrane region" description="Helical" evidence="1">
    <location>
        <begin position="62"/>
        <end position="83"/>
    </location>
</feature>
<proteinExistence type="predicted"/>
<feature type="transmembrane region" description="Helical" evidence="1">
    <location>
        <begin position="6"/>
        <end position="22"/>
    </location>
</feature>
<dbReference type="EMBL" id="BART01011391">
    <property type="protein sequence ID" value="GAG84466.1"/>
    <property type="molecule type" value="Genomic_DNA"/>
</dbReference>
<accession>X1CJW0</accession>
<feature type="non-terminal residue" evidence="2">
    <location>
        <position position="111"/>
    </location>
</feature>
<sequence length="111" mass="12113">MYALIAMALVLTMLVVLLRLRVKLGRSMLLSSIGLAILLGVSPGEFWQSVVQEWHTGPLSRTTGYLFVTLTALVTLVNVLGAAMKETGVSQRLASALQGLFRSRFTDFQSI</sequence>
<keyword evidence="1" id="KW-0812">Transmembrane</keyword>
<comment type="caution">
    <text evidence="2">The sequence shown here is derived from an EMBL/GenBank/DDBJ whole genome shotgun (WGS) entry which is preliminary data.</text>
</comment>
<keyword evidence="1" id="KW-0472">Membrane</keyword>